<keyword evidence="4 10" id="KW-0812">Transmembrane</keyword>
<dbReference type="GO" id="GO:0044718">
    <property type="term" value="P:siderophore transmembrane transport"/>
    <property type="evidence" value="ECO:0007669"/>
    <property type="project" value="TreeGrafter"/>
</dbReference>
<dbReference type="SUPFAM" id="SSF49464">
    <property type="entry name" value="Carboxypeptidase regulatory domain-like"/>
    <property type="match status" value="1"/>
</dbReference>
<comment type="subcellular location">
    <subcellularLocation>
        <location evidence="1 10">Cell outer membrane</location>
        <topology evidence="1 10">Multi-pass membrane protein</topology>
    </subcellularLocation>
</comment>
<evidence type="ECO:0000256" key="7">
    <source>
        <dbReference type="ARBA" id="ARBA00023136"/>
    </source>
</evidence>
<dbReference type="InterPro" id="IPR036942">
    <property type="entry name" value="Beta-barrel_TonB_sf"/>
</dbReference>
<evidence type="ECO:0000256" key="11">
    <source>
        <dbReference type="RuleBase" id="RU003357"/>
    </source>
</evidence>
<evidence type="ECO:0000259" key="13">
    <source>
        <dbReference type="Pfam" id="PF07715"/>
    </source>
</evidence>
<evidence type="ECO:0000256" key="1">
    <source>
        <dbReference type="ARBA" id="ARBA00004571"/>
    </source>
</evidence>
<evidence type="ECO:0000256" key="3">
    <source>
        <dbReference type="ARBA" id="ARBA00022452"/>
    </source>
</evidence>
<keyword evidence="9 10" id="KW-0998">Cell outer membrane</keyword>
<dbReference type="InterPro" id="IPR008969">
    <property type="entry name" value="CarboxyPept-like_regulatory"/>
</dbReference>
<comment type="caution">
    <text evidence="14">The sequence shown here is derived from an EMBL/GenBank/DDBJ whole genome shotgun (WGS) entry which is preliminary data.</text>
</comment>
<dbReference type="Pfam" id="PF13715">
    <property type="entry name" value="CarbopepD_reg_2"/>
    <property type="match status" value="1"/>
</dbReference>
<evidence type="ECO:0000313" key="14">
    <source>
        <dbReference type="EMBL" id="HER97303.1"/>
    </source>
</evidence>
<dbReference type="Pfam" id="PF07715">
    <property type="entry name" value="Plug"/>
    <property type="match status" value="1"/>
</dbReference>
<dbReference type="PANTHER" id="PTHR30069">
    <property type="entry name" value="TONB-DEPENDENT OUTER MEMBRANE RECEPTOR"/>
    <property type="match status" value="1"/>
</dbReference>
<evidence type="ECO:0000256" key="9">
    <source>
        <dbReference type="ARBA" id="ARBA00023237"/>
    </source>
</evidence>
<dbReference type="Gene3D" id="2.40.170.20">
    <property type="entry name" value="TonB-dependent receptor, beta-barrel domain"/>
    <property type="match status" value="1"/>
</dbReference>
<dbReference type="SUPFAM" id="SSF56935">
    <property type="entry name" value="Porins"/>
    <property type="match status" value="1"/>
</dbReference>
<reference evidence="14" key="1">
    <citation type="journal article" date="2020" name="mSystems">
        <title>Genome- and Community-Level Interaction Insights into Carbon Utilization and Element Cycling Functions of Hydrothermarchaeota in Hydrothermal Sediment.</title>
        <authorList>
            <person name="Zhou Z."/>
            <person name="Liu Y."/>
            <person name="Xu W."/>
            <person name="Pan J."/>
            <person name="Luo Z.H."/>
            <person name="Li M."/>
        </authorList>
    </citation>
    <scope>NUCLEOTIDE SEQUENCE [LARGE SCALE GENOMIC DNA]</scope>
    <source>
        <strain evidence="14">SpSt-143</strain>
    </source>
</reference>
<dbReference type="AlphaFoldDB" id="A0A7V2B2X4"/>
<keyword evidence="7 10" id="KW-0472">Membrane</keyword>
<evidence type="ECO:0000256" key="4">
    <source>
        <dbReference type="ARBA" id="ARBA00022692"/>
    </source>
</evidence>
<dbReference type="Gene3D" id="2.170.130.10">
    <property type="entry name" value="TonB-dependent receptor, plug domain"/>
    <property type="match status" value="1"/>
</dbReference>
<gene>
    <name evidence="14" type="ORF">ENO59_12500</name>
</gene>
<dbReference type="InterPro" id="IPR000531">
    <property type="entry name" value="Beta-barrel_TonB"/>
</dbReference>
<protein>
    <submittedName>
        <fullName evidence="14">TonB-dependent receptor</fullName>
    </submittedName>
</protein>
<keyword evidence="8 14" id="KW-0675">Receptor</keyword>
<dbReference type="InterPro" id="IPR012910">
    <property type="entry name" value="Plug_dom"/>
</dbReference>
<keyword evidence="2 10" id="KW-0813">Transport</keyword>
<dbReference type="InterPro" id="IPR039426">
    <property type="entry name" value="TonB-dep_rcpt-like"/>
</dbReference>
<evidence type="ECO:0000256" key="5">
    <source>
        <dbReference type="ARBA" id="ARBA00022729"/>
    </source>
</evidence>
<evidence type="ECO:0000256" key="10">
    <source>
        <dbReference type="PROSITE-ProRule" id="PRU01360"/>
    </source>
</evidence>
<dbReference type="GO" id="GO:0009279">
    <property type="term" value="C:cell outer membrane"/>
    <property type="evidence" value="ECO:0007669"/>
    <property type="project" value="UniProtKB-SubCell"/>
</dbReference>
<feature type="domain" description="TonB-dependent receptor-like beta-barrel" evidence="12">
    <location>
        <begin position="304"/>
        <end position="721"/>
    </location>
</feature>
<evidence type="ECO:0000256" key="8">
    <source>
        <dbReference type="ARBA" id="ARBA00023170"/>
    </source>
</evidence>
<dbReference type="Pfam" id="PF00593">
    <property type="entry name" value="TonB_dep_Rec_b-barrel"/>
    <property type="match status" value="1"/>
</dbReference>
<accession>A0A7V2B2X4</accession>
<comment type="similarity">
    <text evidence="10 11">Belongs to the TonB-dependent receptor family.</text>
</comment>
<dbReference type="PROSITE" id="PS52016">
    <property type="entry name" value="TONB_DEPENDENT_REC_3"/>
    <property type="match status" value="1"/>
</dbReference>
<evidence type="ECO:0000256" key="6">
    <source>
        <dbReference type="ARBA" id="ARBA00023077"/>
    </source>
</evidence>
<feature type="domain" description="TonB-dependent receptor plug" evidence="13">
    <location>
        <begin position="122"/>
        <end position="225"/>
    </location>
</feature>
<keyword evidence="5" id="KW-0732">Signal</keyword>
<dbReference type="Gene3D" id="2.60.40.1120">
    <property type="entry name" value="Carboxypeptidase-like, regulatory domain"/>
    <property type="match status" value="1"/>
</dbReference>
<proteinExistence type="inferred from homology"/>
<dbReference type="GO" id="GO:0015344">
    <property type="term" value="F:siderophore uptake transmembrane transporter activity"/>
    <property type="evidence" value="ECO:0007669"/>
    <property type="project" value="TreeGrafter"/>
</dbReference>
<dbReference type="PANTHER" id="PTHR30069:SF29">
    <property type="entry name" value="HEMOGLOBIN AND HEMOGLOBIN-HAPTOGLOBIN-BINDING PROTEIN 1-RELATED"/>
    <property type="match status" value="1"/>
</dbReference>
<name>A0A7V2B2X4_RHOMR</name>
<keyword evidence="6 11" id="KW-0798">TonB box</keyword>
<evidence type="ECO:0000256" key="2">
    <source>
        <dbReference type="ARBA" id="ARBA00022448"/>
    </source>
</evidence>
<organism evidence="14">
    <name type="scientific">Rhodothermus marinus</name>
    <name type="common">Rhodothermus obamensis</name>
    <dbReference type="NCBI Taxonomy" id="29549"/>
    <lineage>
        <taxon>Bacteria</taxon>
        <taxon>Pseudomonadati</taxon>
        <taxon>Rhodothermota</taxon>
        <taxon>Rhodothermia</taxon>
        <taxon>Rhodothermales</taxon>
        <taxon>Rhodothermaceae</taxon>
        <taxon>Rhodothermus</taxon>
    </lineage>
</organism>
<dbReference type="EMBL" id="DSGB01000007">
    <property type="protein sequence ID" value="HER97303.1"/>
    <property type="molecule type" value="Genomic_DNA"/>
</dbReference>
<sequence length="754" mass="83917">MQYVKRLLLLLSLFLLVNVHVYGQALEGRVTDAATGEPLAGTTVLVTALQLGTTTNAEGYYRLSLPRPGRYRVLFSFVGYRSQVQEVVLGAEAQRLDVALSATTLEAPEVTITAKTQATDILATPQSVAVLEGDLLRLGRGVTVADALAQTPGVHLLHTGPGVAKPVVRGLSSQRVLVVQDGVRQEGQQWGDEHGVEIDGAAAERLEVVKGPASLLYGSDALGGVVQITTRSPFAYERPLHSEITLEGASNTRMGSAHLELGGRQDSWAYAGRLALRQGGAYSTPRGLVPNTALEVVDGALQLGYQKQDQQWLLSYGRYQAKLGFFEPEADQDEVPQAHEDRYDIGEPYQRLVHDRLQLRGRWSWGLERLELNLAWQQNDRREFGHAHDGAGHGPEEEPTLHLRLRTLTSDLRMHHRPLGPLFGTVGLSGFFQRNETLAEEALIPGARVWNGAIYVFEEVYLPQLTLSGGLRWDVRRLSVEDNEELGVLAQKRTYRALTGAIGLAWQVRSDLSLAVNLGRAWRAPTLNELFSRGVHEGTSRFEIGKPTLEPEQSLSLDGTLRWLREAVYLEMSAFVNHVDRFIFPRPTGQRDPDSGLWIYAFDQAEARLWGGEVLLNVGLWPWLHLHLGGDLVRTRNLETREPLPLTPPPRLVTAVELHWEQWGAAREVMLRVGPTWVAAQRRVAPEELPTDRYVLWNAAVSAQWQLGAWRLTTDLAVDNLLNRAYASHLSRLRPYGVLDPGRNVRLRVEVQLP</sequence>
<dbReference type="CDD" id="cd01347">
    <property type="entry name" value="ligand_gated_channel"/>
    <property type="match status" value="1"/>
</dbReference>
<keyword evidence="3 10" id="KW-1134">Transmembrane beta strand</keyword>
<dbReference type="InterPro" id="IPR037066">
    <property type="entry name" value="Plug_dom_sf"/>
</dbReference>
<evidence type="ECO:0000259" key="12">
    <source>
        <dbReference type="Pfam" id="PF00593"/>
    </source>
</evidence>